<dbReference type="PROSITE" id="PS50850">
    <property type="entry name" value="MFS"/>
    <property type="match status" value="1"/>
</dbReference>
<feature type="transmembrane region" description="Helical" evidence="8">
    <location>
        <begin position="391"/>
        <end position="410"/>
    </location>
</feature>
<keyword evidence="3" id="KW-1003">Cell membrane</keyword>
<evidence type="ECO:0000256" key="2">
    <source>
        <dbReference type="ARBA" id="ARBA00022448"/>
    </source>
</evidence>
<dbReference type="GO" id="GO:0015293">
    <property type="term" value="F:symporter activity"/>
    <property type="evidence" value="ECO:0007669"/>
    <property type="project" value="UniProtKB-KW"/>
</dbReference>
<dbReference type="InterPro" id="IPR036259">
    <property type="entry name" value="MFS_trans_sf"/>
</dbReference>
<comment type="subcellular location">
    <subcellularLocation>
        <location evidence="1">Cell membrane</location>
        <topology evidence="1">Multi-pass membrane protein</topology>
    </subcellularLocation>
</comment>
<name>A0A1C4WZ73_MICVI</name>
<dbReference type="Pfam" id="PF07690">
    <property type="entry name" value="MFS_1"/>
    <property type="match status" value="1"/>
</dbReference>
<keyword evidence="4 8" id="KW-0812">Transmembrane</keyword>
<keyword evidence="11" id="KW-1185">Reference proteome</keyword>
<keyword evidence="7 8" id="KW-0472">Membrane</keyword>
<dbReference type="SUPFAM" id="SSF103473">
    <property type="entry name" value="MFS general substrate transporter"/>
    <property type="match status" value="1"/>
</dbReference>
<evidence type="ECO:0000256" key="5">
    <source>
        <dbReference type="ARBA" id="ARBA00022847"/>
    </source>
</evidence>
<dbReference type="OrthoDB" id="9066401at2"/>
<dbReference type="RefSeq" id="WP_157744446.1">
    <property type="nucleotide sequence ID" value="NZ_LT607411.1"/>
</dbReference>
<dbReference type="PANTHER" id="PTHR43528:SF1">
    <property type="entry name" value="ALPHA-KETOGLUTARATE PERMEASE"/>
    <property type="match status" value="1"/>
</dbReference>
<evidence type="ECO:0000256" key="4">
    <source>
        <dbReference type="ARBA" id="ARBA00022692"/>
    </source>
</evidence>
<feature type="transmembrane region" description="Helical" evidence="8">
    <location>
        <begin position="54"/>
        <end position="74"/>
    </location>
</feature>
<evidence type="ECO:0000256" key="6">
    <source>
        <dbReference type="ARBA" id="ARBA00022989"/>
    </source>
</evidence>
<proteinExistence type="predicted"/>
<evidence type="ECO:0000313" key="11">
    <source>
        <dbReference type="Proteomes" id="UP000198242"/>
    </source>
</evidence>
<reference evidence="11" key="1">
    <citation type="submission" date="2016-06" db="EMBL/GenBank/DDBJ databases">
        <authorList>
            <person name="Varghese N."/>
            <person name="Submissions Spin"/>
        </authorList>
    </citation>
    <scope>NUCLEOTIDE SEQUENCE [LARGE SCALE GENOMIC DNA]</scope>
    <source>
        <strain evidence="11">DSM 43909</strain>
    </source>
</reference>
<feature type="transmembrane region" description="Helical" evidence="8">
    <location>
        <begin position="270"/>
        <end position="291"/>
    </location>
</feature>
<dbReference type="InterPro" id="IPR051084">
    <property type="entry name" value="H+-coupled_symporters"/>
</dbReference>
<accession>A0A1C4WZ73</accession>
<dbReference type="InterPro" id="IPR020846">
    <property type="entry name" value="MFS_dom"/>
</dbReference>
<organism evidence="10 11">
    <name type="scientific">Micromonospora viridifaciens</name>
    <dbReference type="NCBI Taxonomy" id="1881"/>
    <lineage>
        <taxon>Bacteria</taxon>
        <taxon>Bacillati</taxon>
        <taxon>Actinomycetota</taxon>
        <taxon>Actinomycetes</taxon>
        <taxon>Micromonosporales</taxon>
        <taxon>Micromonosporaceae</taxon>
        <taxon>Micromonospora</taxon>
    </lineage>
</organism>
<feature type="transmembrane region" description="Helical" evidence="8">
    <location>
        <begin position="230"/>
        <end position="250"/>
    </location>
</feature>
<protein>
    <submittedName>
        <fullName evidence="10">MFS transporter, MHS family, alpha-ketoglutarate permease</fullName>
    </submittedName>
</protein>
<dbReference type="PANTHER" id="PTHR43528">
    <property type="entry name" value="ALPHA-KETOGLUTARATE PERMEASE"/>
    <property type="match status" value="1"/>
</dbReference>
<evidence type="ECO:0000256" key="7">
    <source>
        <dbReference type="ARBA" id="ARBA00023136"/>
    </source>
</evidence>
<evidence type="ECO:0000259" key="9">
    <source>
        <dbReference type="PROSITE" id="PS50850"/>
    </source>
</evidence>
<dbReference type="EMBL" id="LT607411">
    <property type="protein sequence ID" value="SCF01532.1"/>
    <property type="molecule type" value="Genomic_DNA"/>
</dbReference>
<feature type="transmembrane region" description="Helical" evidence="8">
    <location>
        <begin position="303"/>
        <end position="322"/>
    </location>
</feature>
<dbReference type="GO" id="GO:0005886">
    <property type="term" value="C:plasma membrane"/>
    <property type="evidence" value="ECO:0007669"/>
    <property type="project" value="UniProtKB-SubCell"/>
</dbReference>
<feature type="transmembrane region" description="Helical" evidence="8">
    <location>
        <begin position="361"/>
        <end position="385"/>
    </location>
</feature>
<evidence type="ECO:0000313" key="10">
    <source>
        <dbReference type="EMBL" id="SCF01532.1"/>
    </source>
</evidence>
<dbReference type="Proteomes" id="UP000198242">
    <property type="component" value="Chromosome I"/>
</dbReference>
<feature type="transmembrane region" description="Helical" evidence="8">
    <location>
        <begin position="152"/>
        <end position="178"/>
    </location>
</feature>
<keyword evidence="5" id="KW-0769">Symport</keyword>
<evidence type="ECO:0000256" key="3">
    <source>
        <dbReference type="ARBA" id="ARBA00022475"/>
    </source>
</evidence>
<evidence type="ECO:0000256" key="8">
    <source>
        <dbReference type="SAM" id="Phobius"/>
    </source>
</evidence>
<dbReference type="Gene3D" id="1.20.1250.20">
    <property type="entry name" value="MFS general substrate transporter like domains"/>
    <property type="match status" value="2"/>
</dbReference>
<gene>
    <name evidence="10" type="ORF">GA0074695_2878</name>
</gene>
<keyword evidence="2" id="KW-0813">Transport</keyword>
<sequence>MESTELTTKVGIRQFLAVGGGQAIENYDWMLYGLVAAYLGPQFFPGQGPVHSTLNALAVFGVAFAARPLGALIFGPMADRIGRKPLMLWAVGSMSAFSFLMGLLPTAVTVGTWAAVLLVLLRMLQGMSIGVEQPLLASYGLEIAPKGREAWYAGLLQLATQFGILLASLTAFFCTLALGDSGMEEGGWRIPFIVGGLLGLGVLWLRRSLPETVHAEEAEHRTSKEVRRAVRANPLALVAIIFVVGGTQVINYGWTSGLPSTARAVFGQSGALIFGLTSLLSVIIMLMAPIAGKIADHFGMGRTFVWTRLLSIPFAFVLLLYADPGVVAFVLAMAGGAVILPFALSFFNAISASLVPAGHRVTAVGLGYSLGVALFGGTASYLLVWLSSMDLYWVFPVYIGVILLLGVLTYRIAVTRTGLHNAVYSTAEPDRYQHRPAGGSRELIEEAA</sequence>
<dbReference type="InterPro" id="IPR011701">
    <property type="entry name" value="MFS"/>
</dbReference>
<feature type="transmembrane region" description="Helical" evidence="8">
    <location>
        <begin position="190"/>
        <end position="209"/>
    </location>
</feature>
<evidence type="ECO:0000256" key="1">
    <source>
        <dbReference type="ARBA" id="ARBA00004651"/>
    </source>
</evidence>
<feature type="transmembrane region" description="Helical" evidence="8">
    <location>
        <begin position="328"/>
        <end position="349"/>
    </location>
</feature>
<keyword evidence="6 8" id="KW-1133">Transmembrane helix</keyword>
<dbReference type="AlphaFoldDB" id="A0A1C4WZ73"/>
<feature type="domain" description="Major facilitator superfamily (MFS) profile" evidence="9">
    <location>
        <begin position="14"/>
        <end position="418"/>
    </location>
</feature>